<dbReference type="CDD" id="cd23837">
    <property type="entry name" value="UBCc_UBE2O"/>
    <property type="match status" value="1"/>
</dbReference>
<keyword evidence="2" id="KW-0833">Ubl conjugation pathway</keyword>
<feature type="region of interest" description="Disordered" evidence="3">
    <location>
        <begin position="667"/>
        <end position="690"/>
    </location>
</feature>
<dbReference type="EMBL" id="LN483167">
    <property type="protein sequence ID" value="CDZ96814.1"/>
    <property type="molecule type" value="Genomic_DNA"/>
</dbReference>
<dbReference type="SMART" id="SM00212">
    <property type="entry name" value="UBCc"/>
    <property type="match status" value="1"/>
</dbReference>
<dbReference type="PROSITE" id="PS50127">
    <property type="entry name" value="UBC_2"/>
    <property type="match status" value="1"/>
</dbReference>
<dbReference type="Pfam" id="PF23043">
    <property type="entry name" value="SH3-B_UBE2O"/>
    <property type="match status" value="1"/>
</dbReference>
<dbReference type="Pfam" id="PF00179">
    <property type="entry name" value="UQ_con"/>
    <property type="match status" value="1"/>
</dbReference>
<dbReference type="SUPFAM" id="SSF54495">
    <property type="entry name" value="UBC-like"/>
    <property type="match status" value="1"/>
</dbReference>
<accession>A0A0F7SHL7</accession>
<dbReference type="GO" id="GO:0061631">
    <property type="term" value="F:ubiquitin conjugating enzyme activity"/>
    <property type="evidence" value="ECO:0007669"/>
    <property type="project" value="TreeGrafter"/>
</dbReference>
<dbReference type="AlphaFoldDB" id="A0A0F7SHL7"/>
<dbReference type="InterPro" id="IPR000608">
    <property type="entry name" value="UBC"/>
</dbReference>
<feature type="region of interest" description="Disordered" evidence="3">
    <location>
        <begin position="629"/>
        <end position="655"/>
    </location>
</feature>
<proteinExistence type="predicted"/>
<feature type="compositionally biased region" description="Polar residues" evidence="3">
    <location>
        <begin position="631"/>
        <end position="655"/>
    </location>
</feature>
<dbReference type="PANTHER" id="PTHR46116:SF15">
    <property type="entry name" value="(E3-INDEPENDENT) E2 UBIQUITIN-CONJUGATING ENZYME"/>
    <property type="match status" value="1"/>
</dbReference>
<evidence type="ECO:0000256" key="1">
    <source>
        <dbReference type="ARBA" id="ARBA00022679"/>
    </source>
</evidence>
<protein>
    <submittedName>
        <fullName evidence="5">Ubiquitin-conjugating enzyme</fullName>
    </submittedName>
</protein>
<reference evidence="5" key="1">
    <citation type="submission" date="2014-08" db="EMBL/GenBank/DDBJ databases">
        <authorList>
            <person name="Sharma Rahul"/>
            <person name="Thines Marco"/>
        </authorList>
    </citation>
    <scope>NUCLEOTIDE SEQUENCE</scope>
</reference>
<dbReference type="PANTHER" id="PTHR46116">
    <property type="entry name" value="(E3-INDEPENDENT) E2 UBIQUITIN-CONJUGATING ENZYME"/>
    <property type="match status" value="1"/>
</dbReference>
<evidence type="ECO:0000256" key="2">
    <source>
        <dbReference type="ARBA" id="ARBA00022786"/>
    </source>
</evidence>
<name>A0A0F7SHL7_PHARH</name>
<evidence type="ECO:0000259" key="4">
    <source>
        <dbReference type="PROSITE" id="PS50127"/>
    </source>
</evidence>
<evidence type="ECO:0000256" key="3">
    <source>
        <dbReference type="SAM" id="MobiDB-lite"/>
    </source>
</evidence>
<feature type="compositionally biased region" description="Polar residues" evidence="3">
    <location>
        <begin position="668"/>
        <end position="678"/>
    </location>
</feature>
<evidence type="ECO:0000313" key="5">
    <source>
        <dbReference type="EMBL" id="CDZ96814.1"/>
    </source>
</evidence>
<keyword evidence="1" id="KW-0808">Transferase</keyword>
<dbReference type="Gene3D" id="3.10.110.10">
    <property type="entry name" value="Ubiquitin Conjugating Enzyme"/>
    <property type="match status" value="1"/>
</dbReference>
<sequence>MSQSFYLGDIVRVKETNERAMILRTYAEQQDEDDDTHHHQSSIPALYPNELALSVLYAKDDMIKYATRRVVSQDTVVLEDRSLSCGDAVKRSWSETESGQIMEVEVMSRLRHVLTGEPVEGWVSSTELVGALAVEVGDRVIYNDWLGVIEKVNEEATVECQLTNHYYKLLDMAGRLDPGCTAENIFCKKSALPAIPSLASNPTFIQEERDLSKETICQVRCLAVLVNWVAFSQKVPIEEQDDRHIPSRFWYGENLAKLTHVTSDVDHLARVGSKVRFKSPQFAEAHSFKPTLHKEGTIEFDIMQVVETKTKVTVLWQNGTETTESSINLIPHIYLNDHECWPGDHVMFKGDDDKRQHAVVQSYSSSDRTAEIRIVSGEDPAKDEIKLVSAIEVDPRGSRTKQHSVHPGEIVLTSISSNGYDLPHIPKIGHWEDPLEPDYIESVLYAQALVASRFSPSDTPFGFSNDVSKIDWYGEVKRLRPEDGMVEVVLPSGKVVVEHPGTLFCLIEEGEDIEGDGMEYEDEEGEGEGEGNQFQLVDGQAEGDDQEWEDNQDGARREKGWIGQRRDGEEDYGMEVDDWASVTLDHQDRGYFPKMDPFVSLSDRTSTSAEPQQPTVLIPPAERSIAAAPENVTTTDPSSSVELDVEPTQTTAPTSNTVEMLSLPDLLNQASSSPSTGSFGADHSPGSMKKDDPSWLRFDVLEHAPLDHHFLNKVVEKTNSSFMTRLKKEFKVLASSLPDTILVRSYGDRLDLFRCLIFGPPGTPYVDAPLVIDFYLNPSRFPFDPPLAHFHSWTAGKGRINPNLYEEGKVCLSILGTWSGSSTEIWSPNRSSLLQTLVSIQGLVLVREPYFCEPSYENLRGTPEVKIHSEDMMAFGSLLAYIEKAFVLTRAFILHALKYPIQGFESEISTFYFARGKLENVIDNSRRLIELGEQARGRGSGSGSVMEVGKEEEEGDGVGVLTMGGIIPLKDKPGL</sequence>
<dbReference type="InterPro" id="IPR057733">
    <property type="entry name" value="UBE2O-like_SH3-B"/>
</dbReference>
<feature type="domain" description="UBC core" evidence="4">
    <location>
        <begin position="721"/>
        <end position="894"/>
    </location>
</feature>
<organism evidence="5">
    <name type="scientific">Phaffia rhodozyma</name>
    <name type="common">Yeast</name>
    <name type="synonym">Xanthophyllomyces dendrorhous</name>
    <dbReference type="NCBI Taxonomy" id="264483"/>
    <lineage>
        <taxon>Eukaryota</taxon>
        <taxon>Fungi</taxon>
        <taxon>Dikarya</taxon>
        <taxon>Basidiomycota</taxon>
        <taxon>Agaricomycotina</taxon>
        <taxon>Tremellomycetes</taxon>
        <taxon>Cystofilobasidiales</taxon>
        <taxon>Mrakiaceae</taxon>
        <taxon>Phaffia</taxon>
    </lineage>
</organism>
<dbReference type="InterPro" id="IPR016135">
    <property type="entry name" value="UBQ-conjugating_enzyme/RWD"/>
</dbReference>